<name>V4RD78_9HYPH</name>
<feature type="transmembrane region" description="Helical" evidence="7">
    <location>
        <begin position="7"/>
        <end position="25"/>
    </location>
</feature>
<feature type="transmembrane region" description="Helical" evidence="7">
    <location>
        <begin position="151"/>
        <end position="173"/>
    </location>
</feature>
<dbReference type="PANTHER" id="PTHR21716">
    <property type="entry name" value="TRANSMEMBRANE PROTEIN"/>
    <property type="match status" value="1"/>
</dbReference>
<evidence type="ECO:0000256" key="2">
    <source>
        <dbReference type="ARBA" id="ARBA00009773"/>
    </source>
</evidence>
<dbReference type="STRING" id="631454.N177_3412"/>
<dbReference type="Pfam" id="PF01594">
    <property type="entry name" value="AI-2E_transport"/>
    <property type="match status" value="1"/>
</dbReference>
<reference evidence="8 9" key="1">
    <citation type="journal article" date="2014" name="Genome Announc.">
        <title>Draft Genome Sequence of Lutibaculum baratangense Strain AMV1T, Isolated from a Mud Volcano in Andamans, India.</title>
        <authorList>
            <person name="Singh A."/>
            <person name="Sreenivas A."/>
            <person name="Sathyanarayana Reddy G."/>
            <person name="Pinnaka A.K."/>
            <person name="Shivaji S."/>
        </authorList>
    </citation>
    <scope>NUCLEOTIDE SEQUENCE [LARGE SCALE GENOMIC DNA]</scope>
    <source>
        <strain evidence="8 9">AMV1</strain>
    </source>
</reference>
<dbReference type="EMBL" id="AWXZ01000039">
    <property type="protein sequence ID" value="ESR23344.1"/>
    <property type="molecule type" value="Genomic_DNA"/>
</dbReference>
<feature type="transmembrane region" description="Helical" evidence="7">
    <location>
        <begin position="31"/>
        <end position="48"/>
    </location>
</feature>
<comment type="caution">
    <text evidence="8">The sequence shown here is derived from an EMBL/GenBank/DDBJ whole genome shotgun (WGS) entry which is preliminary data.</text>
</comment>
<dbReference type="Proteomes" id="UP000017819">
    <property type="component" value="Unassembled WGS sequence"/>
</dbReference>
<feature type="transmembrane region" description="Helical" evidence="7">
    <location>
        <begin position="231"/>
        <end position="261"/>
    </location>
</feature>
<evidence type="ECO:0000256" key="7">
    <source>
        <dbReference type="SAM" id="Phobius"/>
    </source>
</evidence>
<evidence type="ECO:0000256" key="1">
    <source>
        <dbReference type="ARBA" id="ARBA00004141"/>
    </source>
</evidence>
<gene>
    <name evidence="8" type="ORF">N177_3412</name>
</gene>
<keyword evidence="9" id="KW-1185">Reference proteome</keyword>
<feature type="transmembrane region" description="Helical" evidence="7">
    <location>
        <begin position="203"/>
        <end position="225"/>
    </location>
</feature>
<feature type="transmembrane region" description="Helical" evidence="7">
    <location>
        <begin position="300"/>
        <end position="327"/>
    </location>
</feature>
<evidence type="ECO:0000256" key="4">
    <source>
        <dbReference type="ARBA" id="ARBA00022989"/>
    </source>
</evidence>
<feature type="transmembrane region" description="Helical" evidence="7">
    <location>
        <begin position="60"/>
        <end position="80"/>
    </location>
</feature>
<evidence type="ECO:0000256" key="6">
    <source>
        <dbReference type="SAM" id="MobiDB-lite"/>
    </source>
</evidence>
<organism evidence="8 9">
    <name type="scientific">Lutibaculum baratangense AMV1</name>
    <dbReference type="NCBI Taxonomy" id="631454"/>
    <lineage>
        <taxon>Bacteria</taxon>
        <taxon>Pseudomonadati</taxon>
        <taxon>Pseudomonadota</taxon>
        <taxon>Alphaproteobacteria</taxon>
        <taxon>Hyphomicrobiales</taxon>
        <taxon>Tepidamorphaceae</taxon>
        <taxon>Lutibaculum</taxon>
    </lineage>
</organism>
<evidence type="ECO:0000256" key="3">
    <source>
        <dbReference type="ARBA" id="ARBA00022692"/>
    </source>
</evidence>
<dbReference type="InterPro" id="IPR002549">
    <property type="entry name" value="AI-2E-like"/>
</dbReference>
<evidence type="ECO:0000313" key="8">
    <source>
        <dbReference type="EMBL" id="ESR23344.1"/>
    </source>
</evidence>
<feature type="transmembrane region" description="Helical" evidence="7">
    <location>
        <begin position="268"/>
        <end position="288"/>
    </location>
</feature>
<comment type="subcellular location">
    <subcellularLocation>
        <location evidence="1">Membrane</location>
        <topology evidence="1">Multi-pass membrane protein</topology>
    </subcellularLocation>
</comment>
<proteinExistence type="inferred from homology"/>
<evidence type="ECO:0000256" key="5">
    <source>
        <dbReference type="ARBA" id="ARBA00023136"/>
    </source>
</evidence>
<accession>V4RD78</accession>
<feature type="region of interest" description="Disordered" evidence="6">
    <location>
        <begin position="353"/>
        <end position="373"/>
    </location>
</feature>
<comment type="similarity">
    <text evidence="2">Belongs to the autoinducer-2 exporter (AI-2E) (TC 2.A.86) family.</text>
</comment>
<dbReference type="AlphaFoldDB" id="V4RD78"/>
<dbReference type="GO" id="GO:0055085">
    <property type="term" value="P:transmembrane transport"/>
    <property type="evidence" value="ECO:0007669"/>
    <property type="project" value="TreeGrafter"/>
</dbReference>
<keyword evidence="4 7" id="KW-1133">Transmembrane helix</keyword>
<sequence length="373" mass="40319">MTFETRLVRVSTVGLFLIALCGALYFASDFLLPVTLSFLFALVLSPVARWLHRKGLPEGFGAIILVAGLTAGLATSMYFLSGPVSDWVQKAPEAIADVRMKLYHVSGPMDAVQDATEQVEEMTSEDKPGVQTVVVREPGLMSKAASGAPNILAKIVLTLVLLFFLLASGDMFYEKLVAVMPTFSDKKRAVRIARDVEREVSRYLLTITIINAGLGLCIWATMFALGVPNPVLWGIIGAILNFIPYIGSLMGVALVALVSLATFESVEYALLPPLAYLCLTALEGQFLTPTIVGRRLELNAVAIFIAVAFWGWLWGIVGALIAVPFLVTIKIFCDHVEALSALGQFLSARHVSPLHEDEDDPPGVVSRRGAPAE</sequence>
<dbReference type="GO" id="GO:0016020">
    <property type="term" value="C:membrane"/>
    <property type="evidence" value="ECO:0007669"/>
    <property type="project" value="UniProtKB-SubCell"/>
</dbReference>
<dbReference type="eggNOG" id="COG0628">
    <property type="taxonomic scope" value="Bacteria"/>
</dbReference>
<dbReference type="PANTHER" id="PTHR21716:SF16">
    <property type="entry name" value="BLL1467 PROTEIN"/>
    <property type="match status" value="1"/>
</dbReference>
<dbReference type="PATRIC" id="fig|631454.5.peg.3372"/>
<evidence type="ECO:0000313" key="9">
    <source>
        <dbReference type="Proteomes" id="UP000017819"/>
    </source>
</evidence>
<protein>
    <submittedName>
        <fullName evidence="8">Transport protein</fullName>
    </submittedName>
</protein>
<keyword evidence="5 7" id="KW-0472">Membrane</keyword>
<keyword evidence="3 7" id="KW-0812">Transmembrane</keyword>